<proteinExistence type="predicted"/>
<evidence type="ECO:0000313" key="1">
    <source>
        <dbReference type="EMBL" id="SQI99398.1"/>
    </source>
</evidence>
<dbReference type="KEGG" id="ful:C4N20_07805"/>
<organism evidence="1 2">
    <name type="scientific">Fusobacterium ulcerans</name>
    <dbReference type="NCBI Taxonomy" id="861"/>
    <lineage>
        <taxon>Bacteria</taxon>
        <taxon>Fusobacteriati</taxon>
        <taxon>Fusobacteriota</taxon>
        <taxon>Fusobacteriia</taxon>
        <taxon>Fusobacteriales</taxon>
        <taxon>Fusobacteriaceae</taxon>
        <taxon>Fusobacterium</taxon>
    </lineage>
</organism>
<dbReference type="Proteomes" id="UP000249008">
    <property type="component" value="Chromosome 1"/>
</dbReference>
<reference evidence="1 2" key="1">
    <citation type="submission" date="2018-06" db="EMBL/GenBank/DDBJ databases">
        <authorList>
            <consortium name="Pathogen Informatics"/>
            <person name="Doyle S."/>
        </authorList>
    </citation>
    <scope>NUCLEOTIDE SEQUENCE [LARGE SCALE GENOMIC DNA]</scope>
    <source>
        <strain evidence="1 2">NCTC12112</strain>
    </source>
</reference>
<dbReference type="EMBL" id="LS483487">
    <property type="protein sequence ID" value="SQI99398.1"/>
    <property type="molecule type" value="Genomic_DNA"/>
</dbReference>
<sequence>MERKKGRPLGSGSKNKTILGVRVTDKEFEIIQKGIKKLKTKFKTNREIIIYLFKKYNKFEINERIIEDNLLLKLISEELSKNKYTKEEKMLLKRVYKEIQKKGITSIFYI</sequence>
<gene>
    <name evidence="1" type="ORF">NCTC12112_00110</name>
</gene>
<evidence type="ECO:0008006" key="3">
    <source>
        <dbReference type="Google" id="ProtNLM"/>
    </source>
</evidence>
<evidence type="ECO:0000313" key="2">
    <source>
        <dbReference type="Proteomes" id="UP000249008"/>
    </source>
</evidence>
<name>A0AAX2J7D2_9FUSO</name>
<dbReference type="RefSeq" id="WP_005978768.1">
    <property type="nucleotide sequence ID" value="NZ_BAABXY010000001.1"/>
</dbReference>
<protein>
    <recommendedName>
        <fullName evidence="3">Mobilization protein</fullName>
    </recommendedName>
</protein>
<dbReference type="GeneID" id="78454709"/>
<accession>A0AAX2J7D2</accession>
<dbReference type="AlphaFoldDB" id="A0AAX2J7D2"/>